<keyword evidence="1" id="KW-0677">Repeat</keyword>
<dbReference type="InterPro" id="IPR002110">
    <property type="entry name" value="Ankyrin_rpt"/>
</dbReference>
<dbReference type="AlphaFoldDB" id="A0A1E3B274"/>
<name>A0A1E3B274_ASPCR</name>
<dbReference type="PROSITE" id="PS50088">
    <property type="entry name" value="ANK_REPEAT"/>
    <property type="match status" value="2"/>
</dbReference>
<dbReference type="InterPro" id="IPR036770">
    <property type="entry name" value="Ankyrin_rpt-contain_sf"/>
</dbReference>
<keyword evidence="2 3" id="KW-0040">ANK repeat</keyword>
<proteinExistence type="predicted"/>
<dbReference type="Proteomes" id="UP000094569">
    <property type="component" value="Unassembled WGS sequence"/>
</dbReference>
<dbReference type="OrthoDB" id="4772757at2759"/>
<dbReference type="STRING" id="573508.A0A1E3B274"/>
<organism evidence="4 5">
    <name type="scientific">Aspergillus cristatus</name>
    <name type="common">Chinese Fuzhuan brick tea-fermentation fungus</name>
    <name type="synonym">Eurotium cristatum</name>
    <dbReference type="NCBI Taxonomy" id="573508"/>
    <lineage>
        <taxon>Eukaryota</taxon>
        <taxon>Fungi</taxon>
        <taxon>Dikarya</taxon>
        <taxon>Ascomycota</taxon>
        <taxon>Pezizomycotina</taxon>
        <taxon>Eurotiomycetes</taxon>
        <taxon>Eurotiomycetidae</taxon>
        <taxon>Eurotiales</taxon>
        <taxon>Aspergillaceae</taxon>
        <taxon>Aspergillus</taxon>
        <taxon>Aspergillus subgen. Aspergillus</taxon>
    </lineage>
</organism>
<dbReference type="SUPFAM" id="SSF48403">
    <property type="entry name" value="Ankyrin repeat"/>
    <property type="match status" value="1"/>
</dbReference>
<dbReference type="VEuPathDB" id="FungiDB:SI65_09540"/>
<feature type="repeat" description="ANK" evidence="3">
    <location>
        <begin position="295"/>
        <end position="322"/>
    </location>
</feature>
<evidence type="ECO:0000256" key="2">
    <source>
        <dbReference type="ARBA" id="ARBA00023043"/>
    </source>
</evidence>
<protein>
    <submittedName>
        <fullName evidence="4">Uncharacterized protein</fullName>
    </submittedName>
</protein>
<dbReference type="PANTHER" id="PTHR24198:SF165">
    <property type="entry name" value="ANKYRIN REPEAT-CONTAINING PROTEIN-RELATED"/>
    <property type="match status" value="1"/>
</dbReference>
<comment type="caution">
    <text evidence="4">The sequence shown here is derived from an EMBL/GenBank/DDBJ whole genome shotgun (WGS) entry which is preliminary data.</text>
</comment>
<dbReference type="PANTHER" id="PTHR24198">
    <property type="entry name" value="ANKYRIN REPEAT AND PROTEIN KINASE DOMAIN-CONTAINING PROTEIN"/>
    <property type="match status" value="1"/>
</dbReference>
<accession>A0A1E3B274</accession>
<keyword evidence="5" id="KW-1185">Reference proteome</keyword>
<dbReference type="Gene3D" id="1.25.40.20">
    <property type="entry name" value="Ankyrin repeat-containing domain"/>
    <property type="match status" value="1"/>
</dbReference>
<gene>
    <name evidence="4" type="ORF">SI65_09540</name>
</gene>
<reference evidence="4 5" key="1">
    <citation type="journal article" date="2016" name="BMC Genomics">
        <title>Comparative genomic and transcriptomic analyses of the Fuzhuan brick tea-fermentation fungus Aspergillus cristatus.</title>
        <authorList>
            <person name="Ge Y."/>
            <person name="Wang Y."/>
            <person name="Liu Y."/>
            <person name="Tan Y."/>
            <person name="Ren X."/>
            <person name="Zhang X."/>
            <person name="Hyde K.D."/>
            <person name="Liu Y."/>
            <person name="Liu Z."/>
        </authorList>
    </citation>
    <scope>NUCLEOTIDE SEQUENCE [LARGE SCALE GENOMIC DNA]</scope>
    <source>
        <strain evidence="4 5">GZAAS20.1005</strain>
    </source>
</reference>
<dbReference type="PROSITE" id="PS50297">
    <property type="entry name" value="ANK_REP_REGION"/>
    <property type="match status" value="1"/>
</dbReference>
<dbReference type="EMBL" id="JXNT01000019">
    <property type="protein sequence ID" value="ODM15045.1"/>
    <property type="molecule type" value="Genomic_DNA"/>
</dbReference>
<evidence type="ECO:0000313" key="4">
    <source>
        <dbReference type="EMBL" id="ODM15045.1"/>
    </source>
</evidence>
<sequence>MHHRLALDYCPAHYLERWIFSKYGNNYLGNTIKNVSSQIMKHDRSSGAKTSTINDQRYRISLLVSRAAIDFMANGSLRVSSVPRGGKSFPRNYPPCPSDIDYITRIDAYGFFQSMRTGFGQKSDAPEHVLSTAAYLGDISLVEHPLAQGVDVNVRSKIFGPPLRNAAPKGHLEIARLLLDSGANADNGCLPGTEEGWQVVKGQRREKTSFGKWLPSTTDLPFTAVEAAARNGHKKILQLLLRPEFRVSRSSYSYLRSITFAALGGDAETIHILAETADHSAISEKSVQDLWYFSLRHAASSGNTKTIPLLLDKGAEINRESSDEDNLERSSH</sequence>
<feature type="repeat" description="ANK" evidence="3">
    <location>
        <begin position="162"/>
        <end position="186"/>
    </location>
</feature>
<evidence type="ECO:0000256" key="1">
    <source>
        <dbReference type="ARBA" id="ARBA00022737"/>
    </source>
</evidence>
<evidence type="ECO:0000313" key="5">
    <source>
        <dbReference type="Proteomes" id="UP000094569"/>
    </source>
</evidence>
<evidence type="ECO:0000256" key="3">
    <source>
        <dbReference type="PROSITE-ProRule" id="PRU00023"/>
    </source>
</evidence>